<dbReference type="EMBL" id="BNJQ01000036">
    <property type="protein sequence ID" value="GHP11816.1"/>
    <property type="molecule type" value="Genomic_DNA"/>
</dbReference>
<accession>A0A830HWJ8</accession>
<feature type="compositionally biased region" description="Gly residues" evidence="1">
    <location>
        <begin position="182"/>
        <end position="197"/>
    </location>
</feature>
<name>A0A830HWJ8_9CHLO</name>
<dbReference type="OrthoDB" id="10651438at2759"/>
<proteinExistence type="predicted"/>
<protein>
    <recommendedName>
        <fullName evidence="4">LysM domain-containing protein</fullName>
    </recommendedName>
</protein>
<reference evidence="2" key="1">
    <citation type="submission" date="2020-10" db="EMBL/GenBank/DDBJ databases">
        <title>Unveiling of a novel bifunctional photoreceptor, Dualchrome1, isolated from a cosmopolitan green alga.</title>
        <authorList>
            <person name="Suzuki S."/>
            <person name="Kawachi M."/>
        </authorList>
    </citation>
    <scope>NUCLEOTIDE SEQUENCE</scope>
    <source>
        <strain evidence="2">NIES 2893</strain>
    </source>
</reference>
<sequence length="268" mass="28496">MLPKVTAQIGRTQHLPFVFLSLLTDSMATPPGAGAGEDSWRLRLARARKFVQDGLPQLLTGLAIGVSIAIIMQGPGAITTPLGNVAGALASPFKGTAKKRRKGRGPTTTVTLREGETVGDLVVTYVGDYTERNLSLLRSMNRGKLDDLDLVQPGTVLRVPNNRRNIYEPESEADLATSDKATGGGGAKKNSTGGGQRDGNILAAYDDDDGAFGAAKAQVRKRLAAIADKPQNRNKKAADDDSQQKSTSSKSANLEVVRDNWLSGDEKR</sequence>
<organism evidence="2 3">
    <name type="scientific">Pycnococcus provasolii</name>
    <dbReference type="NCBI Taxonomy" id="41880"/>
    <lineage>
        <taxon>Eukaryota</taxon>
        <taxon>Viridiplantae</taxon>
        <taxon>Chlorophyta</taxon>
        <taxon>Pseudoscourfieldiophyceae</taxon>
        <taxon>Pseudoscourfieldiales</taxon>
        <taxon>Pycnococcaceae</taxon>
        <taxon>Pycnococcus</taxon>
    </lineage>
</organism>
<evidence type="ECO:0000256" key="1">
    <source>
        <dbReference type="SAM" id="MobiDB-lite"/>
    </source>
</evidence>
<dbReference type="Proteomes" id="UP000660262">
    <property type="component" value="Unassembled WGS sequence"/>
</dbReference>
<gene>
    <name evidence="2" type="ORF">PPROV_001054300</name>
</gene>
<evidence type="ECO:0008006" key="4">
    <source>
        <dbReference type="Google" id="ProtNLM"/>
    </source>
</evidence>
<feature type="region of interest" description="Disordered" evidence="1">
    <location>
        <begin position="225"/>
        <end position="268"/>
    </location>
</feature>
<dbReference type="AlphaFoldDB" id="A0A830HWJ8"/>
<evidence type="ECO:0000313" key="2">
    <source>
        <dbReference type="EMBL" id="GHP11816.1"/>
    </source>
</evidence>
<evidence type="ECO:0000313" key="3">
    <source>
        <dbReference type="Proteomes" id="UP000660262"/>
    </source>
</evidence>
<comment type="caution">
    <text evidence="2">The sequence shown here is derived from an EMBL/GenBank/DDBJ whole genome shotgun (WGS) entry which is preliminary data.</text>
</comment>
<feature type="region of interest" description="Disordered" evidence="1">
    <location>
        <begin position="161"/>
        <end position="205"/>
    </location>
</feature>
<keyword evidence="3" id="KW-1185">Reference proteome</keyword>